<evidence type="ECO:0000256" key="1">
    <source>
        <dbReference type="SAM" id="Phobius"/>
    </source>
</evidence>
<protein>
    <submittedName>
        <fullName evidence="2">Putative membrane protein</fullName>
    </submittedName>
</protein>
<dbReference type="AlphaFoldDB" id="A0A4R6V6G8"/>
<feature type="transmembrane region" description="Helical" evidence="1">
    <location>
        <begin position="142"/>
        <end position="161"/>
    </location>
</feature>
<proteinExistence type="predicted"/>
<reference evidence="2 3" key="1">
    <citation type="submission" date="2019-03" db="EMBL/GenBank/DDBJ databases">
        <title>Genomic Encyclopedia of Type Strains, Phase IV (KMG-IV): sequencing the most valuable type-strain genomes for metagenomic binning, comparative biology and taxonomic classification.</title>
        <authorList>
            <person name="Goeker M."/>
        </authorList>
    </citation>
    <scope>NUCLEOTIDE SEQUENCE [LARGE SCALE GENOMIC DNA]</scope>
    <source>
        <strain evidence="2 3">DSM 46770</strain>
    </source>
</reference>
<organism evidence="2 3">
    <name type="scientific">Actinorugispora endophytica</name>
    <dbReference type="NCBI Taxonomy" id="1605990"/>
    <lineage>
        <taxon>Bacteria</taxon>
        <taxon>Bacillati</taxon>
        <taxon>Actinomycetota</taxon>
        <taxon>Actinomycetes</taxon>
        <taxon>Streptosporangiales</taxon>
        <taxon>Nocardiopsidaceae</taxon>
        <taxon>Actinorugispora</taxon>
    </lineage>
</organism>
<feature type="transmembrane region" description="Helical" evidence="1">
    <location>
        <begin position="58"/>
        <end position="78"/>
    </location>
</feature>
<dbReference type="EMBL" id="SNYN01000002">
    <property type="protein sequence ID" value="TDQ54488.1"/>
    <property type="molecule type" value="Genomic_DNA"/>
</dbReference>
<feature type="transmembrane region" description="Helical" evidence="1">
    <location>
        <begin position="85"/>
        <end position="106"/>
    </location>
</feature>
<dbReference type="OrthoDB" id="428263at2"/>
<name>A0A4R6V6G8_9ACTN</name>
<accession>A0A4R6V6G8</accession>
<keyword evidence="3" id="KW-1185">Reference proteome</keyword>
<feature type="transmembrane region" description="Helical" evidence="1">
    <location>
        <begin position="7"/>
        <end position="28"/>
    </location>
</feature>
<sequence length="168" mass="17031">MTEVLGGAVLVAATMATGLLAGLFYAFAMSVMPGLRGAGDRTFVEAMQRINVAIVNPWLFLALLGAPVLSLAAAGLMLGGGGRGALGWTVAGFVLCVATLAVTGAANVPLNNALDAAGPPERIVDPAKARRDFEAGWVRWNTVRAVTSAAAFGCLAWALVLHGQGLAG</sequence>
<evidence type="ECO:0000313" key="3">
    <source>
        <dbReference type="Proteomes" id="UP000295281"/>
    </source>
</evidence>
<keyword evidence="1" id="KW-0472">Membrane</keyword>
<evidence type="ECO:0000313" key="2">
    <source>
        <dbReference type="EMBL" id="TDQ54488.1"/>
    </source>
</evidence>
<dbReference type="Pfam" id="PF08592">
    <property type="entry name" value="Anthrone_oxy"/>
    <property type="match status" value="1"/>
</dbReference>
<comment type="caution">
    <text evidence="2">The sequence shown here is derived from an EMBL/GenBank/DDBJ whole genome shotgun (WGS) entry which is preliminary data.</text>
</comment>
<dbReference type="Proteomes" id="UP000295281">
    <property type="component" value="Unassembled WGS sequence"/>
</dbReference>
<dbReference type="InterPro" id="IPR013901">
    <property type="entry name" value="Anthrone_oxy"/>
</dbReference>
<gene>
    <name evidence="2" type="ORF">EV190_102322</name>
</gene>
<dbReference type="RefSeq" id="WP_133740444.1">
    <property type="nucleotide sequence ID" value="NZ_SNYN01000002.1"/>
</dbReference>
<keyword evidence="1" id="KW-0812">Transmembrane</keyword>
<keyword evidence="1" id="KW-1133">Transmembrane helix</keyword>